<dbReference type="InterPro" id="IPR013651">
    <property type="entry name" value="ATP-grasp_RimK-type"/>
</dbReference>
<organism evidence="3 4">
    <name type="scientific">Hymenobacter roseosalivarius DSM 11622</name>
    <dbReference type="NCBI Taxonomy" id="645990"/>
    <lineage>
        <taxon>Bacteria</taxon>
        <taxon>Pseudomonadati</taxon>
        <taxon>Bacteroidota</taxon>
        <taxon>Cytophagia</taxon>
        <taxon>Cytophagales</taxon>
        <taxon>Hymenobacteraceae</taxon>
        <taxon>Hymenobacter</taxon>
    </lineage>
</organism>
<dbReference type="Gene3D" id="3.30.1490.20">
    <property type="entry name" value="ATP-grasp fold, A domain"/>
    <property type="match status" value="1"/>
</dbReference>
<sequence>MSDSQKPIGIYYEHPEWFKPLFAELDRRGLAYEKIDAAHHAFDPSEEESAYSLVINRMSSSAYLRGHGQGIFHTAGFVTHLERLGVRVINGSVATSIETNKARQLSLLSSLGLKYPKSRVVNHVSRIPGAAAELRFPVVVKVNIGGSGAGIIRFDTPAGLQQAVDAGSIDLGIDQTALVQEYVTPRGGHITRVETLDSKFLYAMNVFTTGESFNLCPAEICQIPDEPTAGDFCLTEAPKKGIQVEATTPPAEVIEAVERLVAAAKIDVGGIEYLIDDRTGETLFYDINALSNFVADAVNVVGFDPYARFVDYLEQQLELTTANALTI</sequence>
<dbReference type="GO" id="GO:0005737">
    <property type="term" value="C:cytoplasm"/>
    <property type="evidence" value="ECO:0007669"/>
    <property type="project" value="TreeGrafter"/>
</dbReference>
<dbReference type="Pfam" id="PF08443">
    <property type="entry name" value="RimK"/>
    <property type="match status" value="1"/>
</dbReference>
<name>A0A1W1UUP2_9BACT</name>
<dbReference type="GO" id="GO:0009432">
    <property type="term" value="P:SOS response"/>
    <property type="evidence" value="ECO:0007669"/>
    <property type="project" value="TreeGrafter"/>
</dbReference>
<keyword evidence="1" id="KW-0067">ATP-binding</keyword>
<dbReference type="PROSITE" id="PS50975">
    <property type="entry name" value="ATP_GRASP"/>
    <property type="match status" value="1"/>
</dbReference>
<dbReference type="Gene3D" id="3.30.470.20">
    <property type="entry name" value="ATP-grasp fold, B domain"/>
    <property type="match status" value="1"/>
</dbReference>
<dbReference type="OrthoDB" id="4789744at2"/>
<dbReference type="GO" id="GO:0005524">
    <property type="term" value="F:ATP binding"/>
    <property type="evidence" value="ECO:0007669"/>
    <property type="project" value="UniProtKB-UniRule"/>
</dbReference>
<dbReference type="Proteomes" id="UP000192266">
    <property type="component" value="Unassembled WGS sequence"/>
</dbReference>
<gene>
    <name evidence="3" type="ORF">SAMN00120144_3865</name>
</gene>
<accession>A0A1W1UUP2</accession>
<dbReference type="SUPFAM" id="SSF56059">
    <property type="entry name" value="Glutathione synthetase ATP-binding domain-like"/>
    <property type="match status" value="1"/>
</dbReference>
<evidence type="ECO:0000313" key="4">
    <source>
        <dbReference type="Proteomes" id="UP000192266"/>
    </source>
</evidence>
<dbReference type="STRING" id="645990.SAMN00120144_3865"/>
<proteinExistence type="predicted"/>
<dbReference type="EMBL" id="FWWW01000041">
    <property type="protein sequence ID" value="SMB84855.1"/>
    <property type="molecule type" value="Genomic_DNA"/>
</dbReference>
<dbReference type="GO" id="GO:0018169">
    <property type="term" value="F:ribosomal S6-glutamic acid ligase activity"/>
    <property type="evidence" value="ECO:0007669"/>
    <property type="project" value="TreeGrafter"/>
</dbReference>
<dbReference type="InterPro" id="IPR011761">
    <property type="entry name" value="ATP-grasp"/>
</dbReference>
<dbReference type="RefSeq" id="WP_084443772.1">
    <property type="nucleotide sequence ID" value="NZ_FWWW01000041.1"/>
</dbReference>
<protein>
    <recommendedName>
        <fullName evidence="2">ATP-grasp domain-containing protein</fullName>
    </recommendedName>
</protein>
<dbReference type="PANTHER" id="PTHR21621:SF0">
    <property type="entry name" value="BETA-CITRYLGLUTAMATE SYNTHASE B-RELATED"/>
    <property type="match status" value="1"/>
</dbReference>
<reference evidence="3 4" key="1">
    <citation type="submission" date="2017-04" db="EMBL/GenBank/DDBJ databases">
        <authorList>
            <person name="Afonso C.L."/>
            <person name="Miller P.J."/>
            <person name="Scott M.A."/>
            <person name="Spackman E."/>
            <person name="Goraichik I."/>
            <person name="Dimitrov K.M."/>
            <person name="Suarez D.L."/>
            <person name="Swayne D.E."/>
        </authorList>
    </citation>
    <scope>NUCLEOTIDE SEQUENCE [LARGE SCALE GENOMIC DNA]</scope>
    <source>
        <strain evidence="3 4">DSM 11622</strain>
    </source>
</reference>
<keyword evidence="4" id="KW-1185">Reference proteome</keyword>
<keyword evidence="1" id="KW-0547">Nucleotide-binding</keyword>
<dbReference type="Gene3D" id="3.40.50.20">
    <property type="match status" value="1"/>
</dbReference>
<dbReference type="InterPro" id="IPR013815">
    <property type="entry name" value="ATP_grasp_subdomain_1"/>
</dbReference>
<evidence type="ECO:0000259" key="2">
    <source>
        <dbReference type="PROSITE" id="PS50975"/>
    </source>
</evidence>
<dbReference type="GO" id="GO:0046872">
    <property type="term" value="F:metal ion binding"/>
    <property type="evidence" value="ECO:0007669"/>
    <property type="project" value="InterPro"/>
</dbReference>
<dbReference type="AlphaFoldDB" id="A0A1W1UUP2"/>
<feature type="domain" description="ATP-grasp" evidence="2">
    <location>
        <begin position="105"/>
        <end position="314"/>
    </location>
</feature>
<evidence type="ECO:0000313" key="3">
    <source>
        <dbReference type="EMBL" id="SMB84855.1"/>
    </source>
</evidence>
<dbReference type="PANTHER" id="PTHR21621">
    <property type="entry name" value="RIBOSOMAL PROTEIN S6 MODIFICATION PROTEIN"/>
    <property type="match status" value="1"/>
</dbReference>
<evidence type="ECO:0000256" key="1">
    <source>
        <dbReference type="PROSITE-ProRule" id="PRU00409"/>
    </source>
</evidence>